<dbReference type="InterPro" id="IPR036097">
    <property type="entry name" value="HisK_dim/P_sf"/>
</dbReference>
<feature type="domain" description="Response regulatory" evidence="17">
    <location>
        <begin position="668"/>
        <end position="787"/>
    </location>
</feature>
<dbReference type="InterPro" id="IPR001789">
    <property type="entry name" value="Sig_transdc_resp-reg_receiver"/>
</dbReference>
<dbReference type="Pfam" id="PF00072">
    <property type="entry name" value="Response_reg"/>
    <property type="match status" value="1"/>
</dbReference>
<dbReference type="Gene3D" id="3.30.450.20">
    <property type="entry name" value="PAS domain"/>
    <property type="match status" value="1"/>
</dbReference>
<dbReference type="Pfam" id="PF08447">
    <property type="entry name" value="PAS_3"/>
    <property type="match status" value="1"/>
</dbReference>
<evidence type="ECO:0000313" key="23">
    <source>
        <dbReference type="Proteomes" id="UP000574369"/>
    </source>
</evidence>
<dbReference type="SUPFAM" id="SSF47226">
    <property type="entry name" value="Histidine-containing phosphotransfer domain, HPT domain"/>
    <property type="match status" value="1"/>
</dbReference>
<dbReference type="InterPro" id="IPR036641">
    <property type="entry name" value="HPT_dom_sf"/>
</dbReference>
<feature type="transmembrane region" description="Helical" evidence="14">
    <location>
        <begin position="161"/>
        <end position="180"/>
    </location>
</feature>
<dbReference type="InterPro" id="IPR004358">
    <property type="entry name" value="Sig_transdc_His_kin-like_C"/>
</dbReference>
<keyword evidence="4" id="KW-1003">Cell membrane</keyword>
<evidence type="ECO:0000259" key="17">
    <source>
        <dbReference type="PROSITE" id="PS50110"/>
    </source>
</evidence>
<evidence type="ECO:0000256" key="9">
    <source>
        <dbReference type="ARBA" id="ARBA00022989"/>
    </source>
</evidence>
<evidence type="ECO:0000259" key="20">
    <source>
        <dbReference type="PROSITE" id="PS50894"/>
    </source>
</evidence>
<evidence type="ECO:0000256" key="2">
    <source>
        <dbReference type="ARBA" id="ARBA00004651"/>
    </source>
</evidence>
<keyword evidence="8" id="KW-0067">ATP-binding</keyword>
<feature type="transmembrane region" description="Helical" evidence="14">
    <location>
        <begin position="27"/>
        <end position="51"/>
    </location>
</feature>
<dbReference type="RefSeq" id="WP_088453429.1">
    <property type="nucleotide sequence ID" value="NZ_JACHXO010000006.1"/>
</dbReference>
<evidence type="ECO:0000259" key="21">
    <source>
        <dbReference type="PROSITE" id="PS50924"/>
    </source>
</evidence>
<evidence type="ECO:0000259" key="16">
    <source>
        <dbReference type="PROSITE" id="PS50109"/>
    </source>
</evidence>
<organism evidence="22 23">
    <name type="scientific">Roseateles terrae</name>
    <dbReference type="NCBI Taxonomy" id="431060"/>
    <lineage>
        <taxon>Bacteria</taxon>
        <taxon>Pseudomonadati</taxon>
        <taxon>Pseudomonadota</taxon>
        <taxon>Betaproteobacteria</taxon>
        <taxon>Burkholderiales</taxon>
        <taxon>Sphaerotilaceae</taxon>
        <taxon>Roseateles</taxon>
    </lineage>
</organism>
<accession>A0ABR6GXF3</accession>
<name>A0ABR6GXF3_9BURK</name>
<dbReference type="Gene3D" id="1.20.120.160">
    <property type="entry name" value="HPT domain"/>
    <property type="match status" value="1"/>
</dbReference>
<evidence type="ECO:0000256" key="12">
    <source>
        <dbReference type="PROSITE-ProRule" id="PRU00110"/>
    </source>
</evidence>
<dbReference type="SUPFAM" id="SSF55785">
    <property type="entry name" value="PYP-like sensor domain (PAS domain)"/>
    <property type="match status" value="1"/>
</dbReference>
<dbReference type="SMART" id="SM00448">
    <property type="entry name" value="REC"/>
    <property type="match status" value="1"/>
</dbReference>
<feature type="transmembrane region" description="Helical" evidence="14">
    <location>
        <begin position="63"/>
        <end position="87"/>
    </location>
</feature>
<keyword evidence="23" id="KW-1185">Reference proteome</keyword>
<dbReference type="Proteomes" id="UP000574369">
    <property type="component" value="Unassembled WGS sequence"/>
</dbReference>
<evidence type="ECO:0000256" key="5">
    <source>
        <dbReference type="ARBA" id="ARBA00022553"/>
    </source>
</evidence>
<dbReference type="SMART" id="SM00086">
    <property type="entry name" value="PAC"/>
    <property type="match status" value="1"/>
</dbReference>
<protein>
    <recommendedName>
        <fullName evidence="3">histidine kinase</fullName>
        <ecNumber evidence="3">2.7.13.3</ecNumber>
    </recommendedName>
</protein>
<dbReference type="InterPro" id="IPR000014">
    <property type="entry name" value="PAS"/>
</dbReference>
<dbReference type="InterPro" id="IPR000700">
    <property type="entry name" value="PAS-assoc_C"/>
</dbReference>
<dbReference type="PANTHER" id="PTHR45339">
    <property type="entry name" value="HYBRID SIGNAL TRANSDUCTION HISTIDINE KINASE J"/>
    <property type="match status" value="1"/>
</dbReference>
<evidence type="ECO:0000256" key="10">
    <source>
        <dbReference type="ARBA" id="ARBA00023012"/>
    </source>
</evidence>
<keyword evidence="5 13" id="KW-0597">Phosphoprotein</keyword>
<gene>
    <name evidence="22" type="ORF">FHS28_003369</name>
</gene>
<comment type="caution">
    <text evidence="22">The sequence shown here is derived from an EMBL/GenBank/DDBJ whole genome shotgun (WGS) entry which is preliminary data.</text>
</comment>
<dbReference type="EC" id="2.7.13.3" evidence="3"/>
<feature type="transmembrane region" description="Helical" evidence="14">
    <location>
        <begin position="93"/>
        <end position="115"/>
    </location>
</feature>
<dbReference type="InterPro" id="IPR005330">
    <property type="entry name" value="MHYT_dom"/>
</dbReference>
<dbReference type="InterPro" id="IPR011006">
    <property type="entry name" value="CheY-like_superfamily"/>
</dbReference>
<dbReference type="Gene3D" id="3.30.565.10">
    <property type="entry name" value="Histidine kinase-like ATPase, C-terminal domain"/>
    <property type="match status" value="1"/>
</dbReference>
<evidence type="ECO:0000256" key="15">
    <source>
        <dbReference type="SAM" id="MobiDB-lite"/>
    </source>
</evidence>
<dbReference type="SMART" id="SM00387">
    <property type="entry name" value="HATPase_c"/>
    <property type="match status" value="1"/>
</dbReference>
<dbReference type="Pfam" id="PF02518">
    <property type="entry name" value="HATPase_c"/>
    <property type="match status" value="1"/>
</dbReference>
<evidence type="ECO:0000259" key="18">
    <source>
        <dbReference type="PROSITE" id="PS50112"/>
    </source>
</evidence>
<dbReference type="InterPro" id="IPR003661">
    <property type="entry name" value="HisK_dim/P_dom"/>
</dbReference>
<evidence type="ECO:0000256" key="11">
    <source>
        <dbReference type="ARBA" id="ARBA00023136"/>
    </source>
</evidence>
<evidence type="ECO:0000259" key="19">
    <source>
        <dbReference type="PROSITE" id="PS50113"/>
    </source>
</evidence>
<evidence type="ECO:0000256" key="1">
    <source>
        <dbReference type="ARBA" id="ARBA00000085"/>
    </source>
</evidence>
<dbReference type="InterPro" id="IPR008207">
    <property type="entry name" value="Sig_transdc_His_kin_Hpt_dom"/>
</dbReference>
<dbReference type="PROSITE" id="PS50924">
    <property type="entry name" value="MHYT"/>
    <property type="match status" value="1"/>
</dbReference>
<sequence>MSDLASLLPRFFIFREGAPTLLLTGHYSVWLVLLSVAVASLTSALALQVAGVARRSHGLHRQLVLLTGATALTGGIWSMHFIGMLAFQLCTRVSFQAGITAASAVPAFVASWVALSLISRGQLSTRSWVLGGVLVGAGIGAMHYTGMAAMEMSAQLRYDPLWFAASIVVAVLLAMLALWIRFGLAHRWRPVWVISLGGLVMGGAVAGMHYTAMAAARFIGVGDGPCNTGLEDNGLLALAITLATLTISGVTAGANGLMALRRLNRELLEERQRKNVTDQALRESENKYRTLIANSPGVSFRCQLRAPWRMILISDAIETLTGWPAPEFIGGQLHVGDLIHRHDRQRVEQTVDEALAQRQPYTVEYRLHTRDGGERWVSERGRAVTDDRGRLLWIDGVMLDITERMRLHLQLEEAKHRAESAADAKSAFLANMSHEIRTPMNAILGFTELLLDTTLTESQRRHLSTVRSSARSLLGLLNDILDTAKLDKGAMTLEDADFSLRRVCEQAIASLGLLAQRKGLRLHLDYAADQPEHFRGDALRVQQVLLNLVGNAIKFTERGEVTLRMRWEQGRVHLSIIDTGIGIAADRLDRIFEAFAQADASTTRRFGGTGLGTTISRQLVECMGGRITVESVEGEGSVFHVHLPLAAGQALDTEASDGGTSTGLPPLRLLVADDVPQNSELLQLILSRQGHEVRTVADGLAAVKALTEERFDLVLMDVHMPVLDGLGATRRVRNFEQANGRPRTPIVALTASVLEEDRQAALAAGMDGFAVKPVEPVRLVAEMARVMGITPLLPASGAPAPSMAATLAARHGTPTQPMGLEVTDLDWPHGLHLWGNATAWHRGLRRFARDQREGVTQLQQLLQRRDWPALRALVHRWRGAAGSLALPVLLDAASAFEEALSEDDQDAFAACADTVCAALSQALNAIARLADDSRPMDTAPGPLMADPRVGPAADRLAHALRGSELDDEALGVLCEAWGLRHCEPLIHAISDFDFDSALRALQRLRMQFTSPATTSGASPGRPTASTAIPSVQP</sequence>
<evidence type="ECO:0000256" key="7">
    <source>
        <dbReference type="ARBA" id="ARBA00022741"/>
    </source>
</evidence>
<feature type="domain" description="PAS" evidence="18">
    <location>
        <begin position="284"/>
        <end position="358"/>
    </location>
</feature>
<dbReference type="Pfam" id="PF01627">
    <property type="entry name" value="Hpt"/>
    <property type="match status" value="1"/>
</dbReference>
<evidence type="ECO:0000256" key="14">
    <source>
        <dbReference type="PROSITE-ProRule" id="PRU00244"/>
    </source>
</evidence>
<dbReference type="CDD" id="cd00088">
    <property type="entry name" value="HPT"/>
    <property type="match status" value="1"/>
</dbReference>
<feature type="domain" description="HPt" evidence="20">
    <location>
        <begin position="836"/>
        <end position="933"/>
    </location>
</feature>
<dbReference type="SMART" id="SM00091">
    <property type="entry name" value="PAS"/>
    <property type="match status" value="1"/>
</dbReference>
<dbReference type="Gene3D" id="3.40.50.2300">
    <property type="match status" value="1"/>
</dbReference>
<feature type="transmembrane region" description="Helical" evidence="14">
    <location>
        <begin position="127"/>
        <end position="149"/>
    </location>
</feature>
<feature type="domain" description="PAC" evidence="19">
    <location>
        <begin position="361"/>
        <end position="413"/>
    </location>
</feature>
<dbReference type="EMBL" id="JACHXO010000006">
    <property type="protein sequence ID" value="MBB3195959.1"/>
    <property type="molecule type" value="Genomic_DNA"/>
</dbReference>
<feature type="transmembrane region" description="Helical" evidence="14">
    <location>
        <begin position="192"/>
        <end position="215"/>
    </location>
</feature>
<dbReference type="InterPro" id="IPR035965">
    <property type="entry name" value="PAS-like_dom_sf"/>
</dbReference>
<dbReference type="PANTHER" id="PTHR45339:SF1">
    <property type="entry name" value="HYBRID SIGNAL TRANSDUCTION HISTIDINE KINASE J"/>
    <property type="match status" value="1"/>
</dbReference>
<dbReference type="CDD" id="cd00130">
    <property type="entry name" value="PAS"/>
    <property type="match status" value="1"/>
</dbReference>
<keyword evidence="7" id="KW-0547">Nucleotide-binding</keyword>
<feature type="region of interest" description="Disordered" evidence="15">
    <location>
        <begin position="1010"/>
        <end position="1033"/>
    </location>
</feature>
<reference evidence="22 23" key="1">
    <citation type="submission" date="2020-08" db="EMBL/GenBank/DDBJ databases">
        <title>Genomic Encyclopedia of Type Strains, Phase III (KMG-III): the genomes of soil and plant-associated and newly described type strains.</title>
        <authorList>
            <person name="Whitman W."/>
        </authorList>
    </citation>
    <scope>NUCLEOTIDE SEQUENCE [LARGE SCALE GENOMIC DNA]</scope>
    <source>
        <strain evidence="22 23">CECT 7247</strain>
    </source>
</reference>
<evidence type="ECO:0000256" key="3">
    <source>
        <dbReference type="ARBA" id="ARBA00012438"/>
    </source>
</evidence>
<feature type="modified residue" description="Phosphohistidine" evidence="12">
    <location>
        <position position="875"/>
    </location>
</feature>
<evidence type="ECO:0000256" key="4">
    <source>
        <dbReference type="ARBA" id="ARBA00022475"/>
    </source>
</evidence>
<feature type="modified residue" description="4-aspartylphosphate" evidence="13">
    <location>
        <position position="717"/>
    </location>
</feature>
<dbReference type="PROSITE" id="PS50113">
    <property type="entry name" value="PAC"/>
    <property type="match status" value="1"/>
</dbReference>
<dbReference type="InterPro" id="IPR036890">
    <property type="entry name" value="HATPase_C_sf"/>
</dbReference>
<dbReference type="CDD" id="cd00082">
    <property type="entry name" value="HisKA"/>
    <property type="match status" value="1"/>
</dbReference>
<dbReference type="SMART" id="SM00388">
    <property type="entry name" value="HisKA"/>
    <property type="match status" value="1"/>
</dbReference>
<dbReference type="Pfam" id="PF03707">
    <property type="entry name" value="MHYT"/>
    <property type="match status" value="3"/>
</dbReference>
<evidence type="ECO:0000256" key="6">
    <source>
        <dbReference type="ARBA" id="ARBA00022692"/>
    </source>
</evidence>
<keyword evidence="6 14" id="KW-0812">Transmembrane</keyword>
<dbReference type="SUPFAM" id="SSF55874">
    <property type="entry name" value="ATPase domain of HSP90 chaperone/DNA topoisomerase II/histidine kinase"/>
    <property type="match status" value="1"/>
</dbReference>
<dbReference type="PRINTS" id="PR00344">
    <property type="entry name" value="BCTRLSENSOR"/>
</dbReference>
<proteinExistence type="predicted"/>
<dbReference type="Pfam" id="PF00512">
    <property type="entry name" value="HisKA"/>
    <property type="match status" value="1"/>
</dbReference>
<dbReference type="CDD" id="cd16922">
    <property type="entry name" value="HATPase_EvgS-ArcB-TorS-like"/>
    <property type="match status" value="1"/>
</dbReference>
<comment type="catalytic activity">
    <reaction evidence="1">
        <text>ATP + protein L-histidine = ADP + protein N-phospho-L-histidine.</text>
        <dbReference type="EC" id="2.7.13.3"/>
    </reaction>
</comment>
<dbReference type="PROSITE" id="PS50110">
    <property type="entry name" value="RESPONSE_REGULATORY"/>
    <property type="match status" value="1"/>
</dbReference>
<evidence type="ECO:0000313" key="22">
    <source>
        <dbReference type="EMBL" id="MBB3195959.1"/>
    </source>
</evidence>
<dbReference type="CDD" id="cd17546">
    <property type="entry name" value="REC_hyHK_CKI1_RcsC-like"/>
    <property type="match status" value="1"/>
</dbReference>
<evidence type="ECO:0000256" key="8">
    <source>
        <dbReference type="ARBA" id="ARBA00022840"/>
    </source>
</evidence>
<evidence type="ECO:0000256" key="13">
    <source>
        <dbReference type="PROSITE-ProRule" id="PRU00169"/>
    </source>
</evidence>
<keyword evidence="10" id="KW-0902">Two-component regulatory system</keyword>
<dbReference type="PROSITE" id="PS50894">
    <property type="entry name" value="HPT"/>
    <property type="match status" value="1"/>
</dbReference>
<keyword evidence="9 14" id="KW-1133">Transmembrane helix</keyword>
<dbReference type="InterPro" id="IPR003594">
    <property type="entry name" value="HATPase_dom"/>
</dbReference>
<dbReference type="NCBIfam" id="TIGR00229">
    <property type="entry name" value="sensory_box"/>
    <property type="match status" value="1"/>
</dbReference>
<comment type="subcellular location">
    <subcellularLocation>
        <location evidence="2">Cell membrane</location>
        <topology evidence="2">Multi-pass membrane protein</topology>
    </subcellularLocation>
</comment>
<dbReference type="InterPro" id="IPR005467">
    <property type="entry name" value="His_kinase_dom"/>
</dbReference>
<keyword evidence="11 14" id="KW-0472">Membrane</keyword>
<dbReference type="Gene3D" id="1.10.287.130">
    <property type="match status" value="1"/>
</dbReference>
<dbReference type="SUPFAM" id="SSF52172">
    <property type="entry name" value="CheY-like"/>
    <property type="match status" value="1"/>
</dbReference>
<dbReference type="InterPro" id="IPR013655">
    <property type="entry name" value="PAS_fold_3"/>
</dbReference>
<dbReference type="PROSITE" id="PS50109">
    <property type="entry name" value="HIS_KIN"/>
    <property type="match status" value="1"/>
</dbReference>
<feature type="domain" description="MHYT" evidence="21">
    <location>
        <begin position="27"/>
        <end position="219"/>
    </location>
</feature>
<dbReference type="PROSITE" id="PS50112">
    <property type="entry name" value="PAS"/>
    <property type="match status" value="1"/>
</dbReference>
<dbReference type="SUPFAM" id="SSF47384">
    <property type="entry name" value="Homodimeric domain of signal transducing histidine kinase"/>
    <property type="match status" value="1"/>
</dbReference>
<dbReference type="InterPro" id="IPR001610">
    <property type="entry name" value="PAC"/>
</dbReference>
<feature type="domain" description="Histidine kinase" evidence="16">
    <location>
        <begin position="431"/>
        <end position="647"/>
    </location>
</feature>